<evidence type="ECO:0000256" key="3">
    <source>
        <dbReference type="ARBA" id="ARBA00022692"/>
    </source>
</evidence>
<feature type="domain" description="MacB-like periplasmic core" evidence="8">
    <location>
        <begin position="20"/>
        <end position="239"/>
    </location>
</feature>
<feature type="transmembrane region" description="Helical" evidence="6">
    <location>
        <begin position="437"/>
        <end position="458"/>
    </location>
</feature>
<feature type="domain" description="MacB-like periplasmic core" evidence="8">
    <location>
        <begin position="445"/>
        <end position="614"/>
    </location>
</feature>
<accession>A4CNP9</accession>
<organism evidence="9 10">
    <name type="scientific">Robiginitalea biformata (strain ATCC BAA-864 / DSM 15991 / KCTC 12146 / HTCC2501)</name>
    <dbReference type="NCBI Taxonomy" id="313596"/>
    <lineage>
        <taxon>Bacteria</taxon>
        <taxon>Pseudomonadati</taxon>
        <taxon>Bacteroidota</taxon>
        <taxon>Flavobacteriia</taxon>
        <taxon>Flavobacteriales</taxon>
        <taxon>Flavobacteriaceae</taxon>
        <taxon>Robiginitalea</taxon>
    </lineage>
</organism>
<reference evidence="9 10" key="1">
    <citation type="journal article" date="2009" name="J. Bacteriol.">
        <title>Complete genome sequence of Robiginitalea biformata HTCC2501.</title>
        <authorList>
            <person name="Oh H.M."/>
            <person name="Giovannoni S.J."/>
            <person name="Lee K."/>
            <person name="Ferriera S."/>
            <person name="Johnson J."/>
            <person name="Cho J.C."/>
        </authorList>
    </citation>
    <scope>NUCLEOTIDE SEQUENCE [LARGE SCALE GENOMIC DNA]</scope>
    <source>
        <strain evidence="10">ATCC BAA-864 / HTCC2501 / KCTC 12146</strain>
    </source>
</reference>
<feature type="domain" description="ABC3 transporter permease C-terminal" evidence="7">
    <location>
        <begin position="301"/>
        <end position="418"/>
    </location>
</feature>
<evidence type="ECO:0000259" key="7">
    <source>
        <dbReference type="Pfam" id="PF02687"/>
    </source>
</evidence>
<dbReference type="AlphaFoldDB" id="A4CNP9"/>
<feature type="transmembrane region" description="Helical" evidence="6">
    <location>
        <begin position="296"/>
        <end position="317"/>
    </location>
</feature>
<dbReference type="OrthoDB" id="8740261at2"/>
<evidence type="ECO:0000256" key="4">
    <source>
        <dbReference type="ARBA" id="ARBA00022989"/>
    </source>
</evidence>
<gene>
    <name evidence="9" type="ordered locus">RB2501_00531</name>
</gene>
<evidence type="ECO:0000313" key="9">
    <source>
        <dbReference type="EMBL" id="EAR14516.1"/>
    </source>
</evidence>
<keyword evidence="10" id="KW-1185">Reference proteome</keyword>
<evidence type="ECO:0000259" key="8">
    <source>
        <dbReference type="Pfam" id="PF12704"/>
    </source>
</evidence>
<dbReference type="HOGENOM" id="CLU_008713_1_0_10"/>
<dbReference type="eggNOG" id="COG0577">
    <property type="taxonomic scope" value="Bacteria"/>
</dbReference>
<dbReference type="EMBL" id="CP001712">
    <property type="protein sequence ID" value="EAR14516.1"/>
    <property type="molecule type" value="Genomic_DNA"/>
</dbReference>
<evidence type="ECO:0000313" key="10">
    <source>
        <dbReference type="Proteomes" id="UP000009049"/>
    </source>
</evidence>
<feature type="domain" description="ABC3 transporter permease C-terminal" evidence="7">
    <location>
        <begin position="690"/>
        <end position="799"/>
    </location>
</feature>
<dbReference type="RefSeq" id="WP_015755304.1">
    <property type="nucleotide sequence ID" value="NC_013222.1"/>
</dbReference>
<feature type="transmembrane region" description="Helical" evidence="6">
    <location>
        <begin position="739"/>
        <end position="759"/>
    </location>
</feature>
<keyword evidence="4 6" id="KW-1133">Transmembrane helix</keyword>
<evidence type="ECO:0000256" key="6">
    <source>
        <dbReference type="SAM" id="Phobius"/>
    </source>
</evidence>
<keyword evidence="2" id="KW-1003">Cell membrane</keyword>
<proteinExistence type="predicted"/>
<protein>
    <submittedName>
        <fullName evidence="9">Putative FtsX-related transmembrane transport protein</fullName>
    </submittedName>
</protein>
<dbReference type="GO" id="GO:0005886">
    <property type="term" value="C:plasma membrane"/>
    <property type="evidence" value="ECO:0007669"/>
    <property type="project" value="UniProtKB-SubCell"/>
</dbReference>
<dbReference type="STRING" id="313596.RB2501_00531"/>
<feature type="transmembrane region" description="Helical" evidence="6">
    <location>
        <begin position="352"/>
        <end position="372"/>
    </location>
</feature>
<dbReference type="Pfam" id="PF02687">
    <property type="entry name" value="FtsX"/>
    <property type="match status" value="2"/>
</dbReference>
<dbReference type="Proteomes" id="UP000009049">
    <property type="component" value="Chromosome"/>
</dbReference>
<keyword evidence="5 6" id="KW-0472">Membrane</keyword>
<dbReference type="InterPro" id="IPR025857">
    <property type="entry name" value="MacB_PCD"/>
</dbReference>
<dbReference type="Pfam" id="PF12704">
    <property type="entry name" value="MacB_PCD"/>
    <property type="match status" value="2"/>
</dbReference>
<evidence type="ECO:0000256" key="1">
    <source>
        <dbReference type="ARBA" id="ARBA00004651"/>
    </source>
</evidence>
<dbReference type="KEGG" id="rbi:RB2501_00531"/>
<feature type="transmembrane region" description="Helical" evidence="6">
    <location>
        <begin position="21"/>
        <end position="41"/>
    </location>
</feature>
<dbReference type="PANTHER" id="PTHR30572">
    <property type="entry name" value="MEMBRANE COMPONENT OF TRANSPORTER-RELATED"/>
    <property type="match status" value="1"/>
</dbReference>
<dbReference type="InterPro" id="IPR003838">
    <property type="entry name" value="ABC3_permease_C"/>
</dbReference>
<dbReference type="GO" id="GO:0022857">
    <property type="term" value="F:transmembrane transporter activity"/>
    <property type="evidence" value="ECO:0007669"/>
    <property type="project" value="TreeGrafter"/>
</dbReference>
<sequence length="810" mass="89974">MIRNYLKIAWRNLKKNQVFSFINIFGLSLGLACFVLIALYVSDELRYDRHHEFADRIYRVDSDIRMGGTDLSLSVTSDPMGETLKAEFPQVLEYVRIYNNTGAKLIRRGSEFIQEEQVAHADSTLFDLFTLPVIAGQGSHALNAPNTVVISESAASRYFGSPQAAVGQVLETNDPGDGNYQVTAVFEDIPEQSHFHFDFFFSMQNVSYNWGNYGSHNFHTYLLLAEGADPADFPEKFEQIIVEYLSPLLRDFMDTDLESFRQSGNRIEYSLMPLTDIHLQSDRSFELEPNGNIQNVYIFGLAALFVLVIACVNFMNLSTARSAGRAREVGIRKTLGSRKPALVGQFLTESTLLAALALALALGLCALAMPWFNDLSGKSLVISDLWRPGYLLFLLLLPFVVGILAGLYPAFFLAAFNPVRVLKGGGATGNAESRFRNALVVFQFAVSIILIIGTLVIYNQLEFIRNMRIGFDKEQVVVVETDGIPGSSRETFKNEAAELAGVHAATFGGYLPVANSSRGDTTFSMDPVMTEDNVFNMQIWRSDFDYIPTLGMELLQGRNFSREFGTDSTALIINERAAKILGVDNPVGEQLYTQSPDMSEPLIFTIIGVVRDFNFESLRQNVGPLAIRLGRNDWVTAFRVDPQGLESTLAQIEARYREVAPGMPFTYTFLDESFDQMYRQEQRMGQVALSFAVLAILIACLGLFGLVTYVAEQRTREIGIRKVLGASLGNILGLLSRDFLKLVLIAFVIGSPVAWWAMHSWLEDFAYRVPIGAWIFLATGGAALGIALLTVAFKAVRAALANPVKSLRTE</sequence>
<dbReference type="PANTHER" id="PTHR30572:SF18">
    <property type="entry name" value="ABC-TYPE MACROLIDE FAMILY EXPORT SYSTEM PERMEASE COMPONENT 2"/>
    <property type="match status" value="1"/>
</dbReference>
<evidence type="ECO:0000256" key="2">
    <source>
        <dbReference type="ARBA" id="ARBA00022475"/>
    </source>
</evidence>
<dbReference type="PROSITE" id="PS51257">
    <property type="entry name" value="PROKAR_LIPOPROTEIN"/>
    <property type="match status" value="1"/>
</dbReference>
<feature type="transmembrane region" description="Helical" evidence="6">
    <location>
        <begin position="392"/>
        <end position="416"/>
    </location>
</feature>
<keyword evidence="3 6" id="KW-0812">Transmembrane</keyword>
<name>A4CNP9_ROBBH</name>
<evidence type="ECO:0000256" key="5">
    <source>
        <dbReference type="ARBA" id="ARBA00023136"/>
    </source>
</evidence>
<comment type="subcellular location">
    <subcellularLocation>
        <location evidence="1">Cell membrane</location>
        <topology evidence="1">Multi-pass membrane protein</topology>
    </subcellularLocation>
</comment>
<feature type="transmembrane region" description="Helical" evidence="6">
    <location>
        <begin position="771"/>
        <end position="793"/>
    </location>
</feature>
<dbReference type="InterPro" id="IPR050250">
    <property type="entry name" value="Macrolide_Exporter_MacB"/>
</dbReference>
<feature type="transmembrane region" description="Helical" evidence="6">
    <location>
        <begin position="687"/>
        <end position="711"/>
    </location>
</feature>